<dbReference type="RefSeq" id="WP_062418638.1">
    <property type="nucleotide sequence ID" value="NZ_DF967974.1"/>
</dbReference>
<dbReference type="SUPFAM" id="SSF55826">
    <property type="entry name" value="YbaK/ProRS associated domain"/>
    <property type="match status" value="1"/>
</dbReference>
<comment type="caution">
    <text evidence="2">The sequence shown here is derived from an EMBL/GenBank/DDBJ whole genome shotgun (WGS) entry which is preliminary data.</text>
</comment>
<dbReference type="PANTHER" id="PTHR30411">
    <property type="entry name" value="CYTOPLASMIC PROTEIN"/>
    <property type="match status" value="1"/>
</dbReference>
<dbReference type="Gene3D" id="3.90.960.10">
    <property type="entry name" value="YbaK/aminoacyl-tRNA synthetase-associated domain"/>
    <property type="match status" value="1"/>
</dbReference>
<dbReference type="AlphaFoldDB" id="A0A0P6XT53"/>
<evidence type="ECO:0000313" key="2">
    <source>
        <dbReference type="EMBL" id="KPL83481.1"/>
    </source>
</evidence>
<dbReference type="OrthoDB" id="9798760at2"/>
<gene>
    <name evidence="2" type="ORF">ADN01_08220</name>
</gene>
<protein>
    <recommendedName>
        <fullName evidence="1">YbaK/aminoacyl-tRNA synthetase-associated domain-containing protein</fullName>
    </recommendedName>
</protein>
<dbReference type="InterPro" id="IPR036754">
    <property type="entry name" value="YbaK/aa-tRNA-synt-asso_dom_sf"/>
</dbReference>
<dbReference type="EMBL" id="LGCM01000031">
    <property type="protein sequence ID" value="KPL83481.1"/>
    <property type="molecule type" value="Genomic_DNA"/>
</dbReference>
<dbReference type="InterPro" id="IPR007214">
    <property type="entry name" value="YbaK/aa-tRNA-synth-assoc-dom"/>
</dbReference>
<dbReference type="GO" id="GO:0002161">
    <property type="term" value="F:aminoacyl-tRNA deacylase activity"/>
    <property type="evidence" value="ECO:0007669"/>
    <property type="project" value="InterPro"/>
</dbReference>
<dbReference type="Proteomes" id="UP000050501">
    <property type="component" value="Unassembled WGS sequence"/>
</dbReference>
<proteinExistence type="predicted"/>
<evidence type="ECO:0000259" key="1">
    <source>
        <dbReference type="Pfam" id="PF04073"/>
    </source>
</evidence>
<feature type="domain" description="YbaK/aminoacyl-tRNA synthetase-associated" evidence="1">
    <location>
        <begin position="26"/>
        <end position="144"/>
    </location>
</feature>
<evidence type="ECO:0000313" key="3">
    <source>
        <dbReference type="Proteomes" id="UP000050501"/>
    </source>
</evidence>
<dbReference type="CDD" id="cd04332">
    <property type="entry name" value="YbaK_like"/>
    <property type="match status" value="1"/>
</dbReference>
<sequence length="161" mass="17540">MDSELPPAARELQARGIPYRLFRHTRPVRSLEEAAAERGQSPDQVIRSLLFRLPDSQFLLVLAAGPQQIPWKRLRQHLGTSRVTMAADEEVLTVTGSPPGAVSPFGLPGPVRILADSRIFLPAEVSLGSGERGTALLLTQLALRQALGPVETFQWEEASAV</sequence>
<accession>A0A0P6XT53</accession>
<organism evidence="2 3">
    <name type="scientific">Levilinea saccharolytica</name>
    <dbReference type="NCBI Taxonomy" id="229921"/>
    <lineage>
        <taxon>Bacteria</taxon>
        <taxon>Bacillati</taxon>
        <taxon>Chloroflexota</taxon>
        <taxon>Anaerolineae</taxon>
        <taxon>Anaerolineales</taxon>
        <taxon>Anaerolineaceae</taxon>
        <taxon>Levilinea</taxon>
    </lineage>
</organism>
<dbReference type="Pfam" id="PF04073">
    <property type="entry name" value="tRNA_edit"/>
    <property type="match status" value="1"/>
</dbReference>
<keyword evidence="3" id="KW-1185">Reference proteome</keyword>
<dbReference type="PANTHER" id="PTHR30411:SF1">
    <property type="entry name" value="CYTOPLASMIC PROTEIN"/>
    <property type="match status" value="1"/>
</dbReference>
<reference evidence="2 3" key="1">
    <citation type="submission" date="2015-07" db="EMBL/GenBank/DDBJ databases">
        <title>Genome sequence of Levilinea saccharolytica DSM 16555.</title>
        <authorList>
            <person name="Hemp J."/>
            <person name="Ward L.M."/>
            <person name="Pace L.A."/>
            <person name="Fischer W.W."/>
        </authorList>
    </citation>
    <scope>NUCLEOTIDE SEQUENCE [LARGE SCALE GENOMIC DNA]</scope>
    <source>
        <strain evidence="2 3">KIBI-1</strain>
    </source>
</reference>
<name>A0A0P6XT53_9CHLR</name>
<dbReference type="STRING" id="229921.ADN01_08220"/>